<dbReference type="GO" id="GO:0006384">
    <property type="term" value="P:transcription initiation at RNA polymerase III promoter"/>
    <property type="evidence" value="ECO:0007669"/>
    <property type="project" value="InterPro"/>
</dbReference>
<dbReference type="InterPro" id="IPR010997">
    <property type="entry name" value="HRDC-like_sf"/>
</dbReference>
<dbReference type="PANTHER" id="PTHR15561:SF0">
    <property type="entry name" value="DNA-DIRECTED RNA POLYMERASE III SUBUNIT RPC9"/>
    <property type="match status" value="1"/>
</dbReference>
<protein>
    <recommendedName>
        <fullName evidence="3">DNA-directed RNA polymerase III subunit RPC9</fullName>
    </recommendedName>
</protein>
<accession>C4YS07</accession>
<evidence type="ECO:0000256" key="6">
    <source>
        <dbReference type="ARBA" id="ARBA00023242"/>
    </source>
</evidence>
<evidence type="ECO:0000256" key="7">
    <source>
        <dbReference type="SAM" id="MobiDB-lite"/>
    </source>
</evidence>
<name>C4YS07_CANAW</name>
<evidence type="ECO:0000313" key="8">
    <source>
        <dbReference type="EMBL" id="EEQ46510.1"/>
    </source>
</evidence>
<keyword evidence="5" id="KW-0804">Transcription</keyword>
<dbReference type="InterPro" id="IPR038846">
    <property type="entry name" value="RPC9"/>
</dbReference>
<feature type="compositionally biased region" description="Acidic residues" evidence="7">
    <location>
        <begin position="141"/>
        <end position="165"/>
    </location>
</feature>
<comment type="subcellular location">
    <subcellularLocation>
        <location evidence="1">Nucleus</location>
    </subcellularLocation>
</comment>
<evidence type="ECO:0000313" key="9">
    <source>
        <dbReference type="Proteomes" id="UP000001429"/>
    </source>
</evidence>
<dbReference type="SUPFAM" id="SSF47819">
    <property type="entry name" value="HRDC-like"/>
    <property type="match status" value="1"/>
</dbReference>
<proteinExistence type="inferred from homology"/>
<dbReference type="VEuPathDB" id="FungiDB:CAWG_04865"/>
<dbReference type="OrthoDB" id="1746530at2759"/>
<keyword evidence="4" id="KW-0240">DNA-directed RNA polymerase</keyword>
<evidence type="ECO:0000256" key="1">
    <source>
        <dbReference type="ARBA" id="ARBA00004123"/>
    </source>
</evidence>
<dbReference type="PANTHER" id="PTHR15561">
    <property type="entry name" value="CALCITONIN GENE-RELATED PEPTIDE-RECEPTOR COMPONENT PROTEIN"/>
    <property type="match status" value="1"/>
</dbReference>
<dbReference type="EMBL" id="CM000311">
    <property type="protein sequence ID" value="EEQ46510.1"/>
    <property type="molecule type" value="Genomic_DNA"/>
</dbReference>
<feature type="region of interest" description="Disordered" evidence="7">
    <location>
        <begin position="137"/>
        <end position="165"/>
    </location>
</feature>
<organism evidence="8 9">
    <name type="scientific">Candida albicans (strain WO-1)</name>
    <name type="common">Yeast</name>
    <dbReference type="NCBI Taxonomy" id="294748"/>
    <lineage>
        <taxon>Eukaryota</taxon>
        <taxon>Fungi</taxon>
        <taxon>Dikarya</taxon>
        <taxon>Ascomycota</taxon>
        <taxon>Saccharomycotina</taxon>
        <taxon>Pichiomycetes</taxon>
        <taxon>Debaryomycetaceae</taxon>
        <taxon>Candida/Lodderomyces clade</taxon>
        <taxon>Candida</taxon>
    </lineage>
</organism>
<dbReference type="Pfam" id="PF03874">
    <property type="entry name" value="RNA_pol_Rpb4"/>
    <property type="match status" value="1"/>
</dbReference>
<comment type="similarity">
    <text evidence="2">Belongs to the eukaryotic RPC9 RNA polymerase subunit family.</text>
</comment>
<evidence type="ECO:0000256" key="5">
    <source>
        <dbReference type="ARBA" id="ARBA00023163"/>
    </source>
</evidence>
<keyword evidence="6" id="KW-0539">Nucleus</keyword>
<dbReference type="OMA" id="PTNMVHL"/>
<dbReference type="Proteomes" id="UP000001429">
    <property type="component" value="Chromosome 5"/>
</dbReference>
<dbReference type="GO" id="GO:0000166">
    <property type="term" value="F:nucleotide binding"/>
    <property type="evidence" value="ECO:0007669"/>
    <property type="project" value="InterPro"/>
</dbReference>
<dbReference type="InterPro" id="IPR038324">
    <property type="entry name" value="Rpb4/RPC9_sf"/>
</dbReference>
<dbReference type="FunFam" id="1.20.1250.40:FF:000021">
    <property type="entry name" value="DNA-directed RNA polymerase III subunit, putative"/>
    <property type="match status" value="1"/>
</dbReference>
<dbReference type="PaxDb" id="5476-C4YS07"/>
<reference evidence="8 9" key="1">
    <citation type="journal article" date="2009" name="Nature">
        <title>Evolution of pathogenicity and sexual reproduction in eight Candida genomes.</title>
        <authorList>
            <person name="Butler G."/>
            <person name="Rasmussen M.D."/>
            <person name="Lin M.F."/>
            <person name="Santos M.A."/>
            <person name="Sakthikumar S."/>
            <person name="Munro C.A."/>
            <person name="Rheinbay E."/>
            <person name="Grabherr M."/>
            <person name="Forche A."/>
            <person name="Reedy J.L."/>
            <person name="Agrafioti I."/>
            <person name="Arnaud M.B."/>
            <person name="Bates S."/>
            <person name="Brown A.J."/>
            <person name="Brunke S."/>
            <person name="Costanzo M.C."/>
            <person name="Fitzpatrick D.A."/>
            <person name="de Groot P.W."/>
            <person name="Harris D."/>
            <person name="Hoyer L.L."/>
            <person name="Hube B."/>
            <person name="Klis F.M."/>
            <person name="Kodira C."/>
            <person name="Lennard N."/>
            <person name="Logue M.E."/>
            <person name="Martin R."/>
            <person name="Neiman A.M."/>
            <person name="Nikolaou E."/>
            <person name="Quail M.A."/>
            <person name="Quinn J."/>
            <person name="Santos M.C."/>
            <person name="Schmitzberger F.F."/>
            <person name="Sherlock G."/>
            <person name="Shah P."/>
            <person name="Silverstein K.A."/>
            <person name="Skrzypek M.S."/>
            <person name="Soll D."/>
            <person name="Staggs R."/>
            <person name="Stansfield I."/>
            <person name="Stumpf M.P."/>
            <person name="Sudbery P.E."/>
            <person name="Srikantha T."/>
            <person name="Zeng Q."/>
            <person name="Berman J."/>
            <person name="Berriman M."/>
            <person name="Heitman J."/>
            <person name="Gow N.A."/>
            <person name="Lorenz M.C."/>
            <person name="Birren B.W."/>
            <person name="Kellis M."/>
            <person name="Cuomo C.A."/>
        </authorList>
    </citation>
    <scope>NUCLEOTIDE SEQUENCE [LARGE SCALE GENOMIC DNA]</scope>
    <source>
        <strain evidence="8 9">WO-1</strain>
    </source>
</reference>
<dbReference type="InterPro" id="IPR005574">
    <property type="entry name" value="Rpb4/RPC9"/>
</dbReference>
<gene>
    <name evidence="8" type="ORF">CAWG_04865</name>
</gene>
<keyword evidence="9" id="KW-1185">Reference proteome</keyword>
<dbReference type="AlphaFoldDB" id="C4YS07"/>
<evidence type="ECO:0000256" key="2">
    <source>
        <dbReference type="ARBA" id="ARBA00006898"/>
    </source>
</evidence>
<dbReference type="GO" id="GO:0005666">
    <property type="term" value="C:RNA polymerase III complex"/>
    <property type="evidence" value="ECO:0007669"/>
    <property type="project" value="InterPro"/>
</dbReference>
<sequence length="165" mass="19373">MKVLTERDSFLSNYEVLQHLQNIKKKYNWSFNPNDEKFMKNKKNKHHFTGCGINLEIITRDVLSCLENNESSLIQSTKSFKQLMEFLNQFELMKVEKLQIVNSLPRSLVVLYALVEECEDRFGEETSESIIEKINELFPIQEEEEEEEEEAGEGEEGEEDAEINE</sequence>
<evidence type="ECO:0000256" key="4">
    <source>
        <dbReference type="ARBA" id="ARBA00022478"/>
    </source>
</evidence>
<dbReference type="HOGENOM" id="CLU_092529_3_0_1"/>
<evidence type="ECO:0000256" key="3">
    <source>
        <dbReference type="ARBA" id="ARBA00016672"/>
    </source>
</evidence>
<dbReference type="Gene3D" id="1.20.1250.40">
    <property type="match status" value="1"/>
</dbReference>